<proteinExistence type="inferred from homology"/>
<evidence type="ECO:0000256" key="7">
    <source>
        <dbReference type="ARBA" id="ARBA00022737"/>
    </source>
</evidence>
<evidence type="ECO:0000256" key="4">
    <source>
        <dbReference type="ARBA" id="ARBA00022475"/>
    </source>
</evidence>
<evidence type="ECO:0000256" key="12">
    <source>
        <dbReference type="ARBA" id="ARBA00023273"/>
    </source>
</evidence>
<organism evidence="14">
    <name type="scientific">Ixodes ricinus</name>
    <name type="common">Common tick</name>
    <name type="synonym">Acarus ricinus</name>
    <dbReference type="NCBI Taxonomy" id="34613"/>
    <lineage>
        <taxon>Eukaryota</taxon>
        <taxon>Metazoa</taxon>
        <taxon>Ecdysozoa</taxon>
        <taxon>Arthropoda</taxon>
        <taxon>Chelicerata</taxon>
        <taxon>Arachnida</taxon>
        <taxon>Acari</taxon>
        <taxon>Parasitiformes</taxon>
        <taxon>Ixodida</taxon>
        <taxon>Ixodoidea</taxon>
        <taxon>Ixodidae</taxon>
        <taxon>Ixodinae</taxon>
        <taxon>Ixodes</taxon>
    </lineage>
</organism>
<comment type="subcellular location">
    <subcellularLocation>
        <location evidence="1">Cell membrane</location>
    </subcellularLocation>
    <subcellularLocation>
        <location evidence="2">Cytoplasm</location>
        <location evidence="2">Cytoskeleton</location>
        <location evidence="2">Cilium axoneme</location>
    </subcellularLocation>
</comment>
<feature type="region of interest" description="Disordered" evidence="13">
    <location>
        <begin position="776"/>
        <end position="795"/>
    </location>
</feature>
<evidence type="ECO:0000256" key="11">
    <source>
        <dbReference type="ARBA" id="ARBA00023212"/>
    </source>
</evidence>
<accession>A0A147BGI5</accession>
<dbReference type="Pfam" id="PF11768">
    <property type="entry name" value="Frtz"/>
    <property type="match status" value="1"/>
</dbReference>
<evidence type="ECO:0000256" key="5">
    <source>
        <dbReference type="ARBA" id="ARBA00022490"/>
    </source>
</evidence>
<keyword evidence="10" id="KW-0472">Membrane</keyword>
<dbReference type="GO" id="GO:0044782">
    <property type="term" value="P:cilium organization"/>
    <property type="evidence" value="ECO:0007669"/>
    <property type="project" value="TreeGrafter"/>
</dbReference>
<comment type="similarity">
    <text evidence="3">Belongs to the WD repeat fritz family.</text>
</comment>
<keyword evidence="5" id="KW-0963">Cytoplasm</keyword>
<keyword evidence="4" id="KW-1003">Cell membrane</keyword>
<keyword evidence="8" id="KW-0970">Cilium biogenesis/degradation</keyword>
<keyword evidence="7" id="KW-0677">Repeat</keyword>
<dbReference type="GO" id="GO:0005886">
    <property type="term" value="C:plasma membrane"/>
    <property type="evidence" value="ECO:0007669"/>
    <property type="project" value="UniProtKB-SubCell"/>
</dbReference>
<dbReference type="GO" id="GO:0097541">
    <property type="term" value="C:axonemal basal plate"/>
    <property type="evidence" value="ECO:0007669"/>
    <property type="project" value="TreeGrafter"/>
</dbReference>
<evidence type="ECO:0000256" key="6">
    <source>
        <dbReference type="ARBA" id="ARBA00022574"/>
    </source>
</evidence>
<dbReference type="InterPro" id="IPR036322">
    <property type="entry name" value="WD40_repeat_dom_sf"/>
</dbReference>
<keyword evidence="9" id="KW-0969">Cilium</keyword>
<evidence type="ECO:0000256" key="1">
    <source>
        <dbReference type="ARBA" id="ARBA00004236"/>
    </source>
</evidence>
<dbReference type="AlphaFoldDB" id="A0A147BGI5"/>
<evidence type="ECO:0000256" key="10">
    <source>
        <dbReference type="ARBA" id="ARBA00023136"/>
    </source>
</evidence>
<evidence type="ECO:0000256" key="2">
    <source>
        <dbReference type="ARBA" id="ARBA00004430"/>
    </source>
</evidence>
<keyword evidence="11" id="KW-0206">Cytoskeleton</keyword>
<evidence type="ECO:0000256" key="3">
    <source>
        <dbReference type="ARBA" id="ARBA00006059"/>
    </source>
</evidence>
<keyword evidence="6" id="KW-0853">WD repeat</keyword>
<evidence type="ECO:0000256" key="9">
    <source>
        <dbReference type="ARBA" id="ARBA00023069"/>
    </source>
</evidence>
<reference evidence="14" key="1">
    <citation type="journal article" date="2018" name="PLoS Negl. Trop. Dis.">
        <title>Sialome diversity of ticks revealed by RNAseq of single tick salivary glands.</title>
        <authorList>
            <person name="Perner J."/>
            <person name="Kropackova S."/>
            <person name="Kopacek P."/>
            <person name="Ribeiro J.M."/>
        </authorList>
    </citation>
    <scope>NUCLEOTIDE SEQUENCE</scope>
    <source>
        <strain evidence="14">Siblings of single egg batch collected in Ceske Budejovice</strain>
        <tissue evidence="14">Salivary glands</tissue>
    </source>
</reference>
<dbReference type="PANTHER" id="PTHR13667:SF5">
    <property type="entry name" value="WD REPEAT-CONTAINING AND PLANAR CELL POLARITY EFFECTOR PROTEIN FRITZ HOMOLOG"/>
    <property type="match status" value="1"/>
</dbReference>
<dbReference type="PANTHER" id="PTHR13667">
    <property type="entry name" value="HOMOLOC-13"/>
    <property type="match status" value="1"/>
</dbReference>
<sequence length="815" mass="90278">MCELQFWTMKDDVFIKDSDLGCFKLHDKGDTDLEETYLDAKEEYAKVRDVMWTPSNRRPERLRDSIKEFEDILGTQKCISLKWITSGLLQLFFQSGTCAFLQVEPDNCKLQRVSIDRYLIGKLASEHVSDAMLESRCLLVAYYEPKMTYVCFSKSLTGSEGVRKLSSVDPRVVTFDVLGLTGRRLERKLSLNSLKDWVLTWWSVGEGEVWPWMPSASNRERSNMVVYALNGPNVELLTYGRVDKTPVLAHFSQYQSNKLLTVEEDSSRGGSIAVDVCVYELAKGKFERVSMTSISLQGRVVTSQWNNAEDKLILLCDDASLVLYDAVRQTTHFTRTSFVGVDITWHPGGSVVFFASEEGQLQCFDTALSTIQLKLAGESSNPTSSLNIGSYVRHRPILSYLSWQTSGDSLRLPASSATNCAALLFDSGPLAVLKLPLGLLTRGQLGPLELVSQYLKHTQVDEAICLLLSLDWGRLAEQCFLCLSKVANFLLRKPLDSNREAQLEAALGSFYGPAQPIPDLVVAEYGERVGHLARRFFHHLLRFEKLEKAFLLAVDLGCRDLFLDLHHLATRKGENALMEVALRRANALKPNRVLSDCDSADFNDSSSELTDDCCSSDEGNGARCAIPGISPVQTMPPPNFSSCRPRAHTNLTSASSHQLPGQHIAASVSNVTSGGGSASYRWPPSRAVPVTRAPEEDLIDLSDDYEDHEFTSDGIRLSVPVGVHHALPPRTVAAVVTTPTQRSVIRPIPRIVRHPPEHPETAQSLAVDVYNYGAETGPAVPRRENGLAVDPPTGEEQSEEILQGQTIQCVHFGVV</sequence>
<protein>
    <submittedName>
        <fullName evidence="14">Putative wd repeat-containing</fullName>
    </submittedName>
</protein>
<name>A0A147BGI5_IXORI</name>
<dbReference type="EMBL" id="GEGO01005526">
    <property type="protein sequence ID" value="JAR89878.1"/>
    <property type="molecule type" value="Transcribed_RNA"/>
</dbReference>
<keyword evidence="12" id="KW-0966">Cell projection</keyword>
<evidence type="ECO:0000256" key="8">
    <source>
        <dbReference type="ARBA" id="ARBA00022794"/>
    </source>
</evidence>
<dbReference type="InterPro" id="IPR024511">
    <property type="entry name" value="Frtz"/>
</dbReference>
<dbReference type="GO" id="GO:0007399">
    <property type="term" value="P:nervous system development"/>
    <property type="evidence" value="ECO:0007669"/>
    <property type="project" value="TreeGrafter"/>
</dbReference>
<dbReference type="SUPFAM" id="SSF50978">
    <property type="entry name" value="WD40 repeat-like"/>
    <property type="match status" value="1"/>
</dbReference>
<evidence type="ECO:0000256" key="13">
    <source>
        <dbReference type="SAM" id="MobiDB-lite"/>
    </source>
</evidence>
<dbReference type="GO" id="GO:0045184">
    <property type="term" value="P:establishment of protein localization"/>
    <property type="evidence" value="ECO:0007669"/>
    <property type="project" value="TreeGrafter"/>
</dbReference>
<evidence type="ECO:0000313" key="14">
    <source>
        <dbReference type="EMBL" id="JAR89878.1"/>
    </source>
</evidence>